<evidence type="ECO:0000256" key="9">
    <source>
        <dbReference type="ARBA" id="ARBA00023180"/>
    </source>
</evidence>
<comment type="function">
    <text evidence="11">Ligand for members of the frizzled family of seven transmembrane receptors.</text>
</comment>
<evidence type="ECO:0000256" key="3">
    <source>
        <dbReference type="ARBA" id="ARBA00022473"/>
    </source>
</evidence>
<evidence type="ECO:0000313" key="13">
    <source>
        <dbReference type="Proteomes" id="UP000242188"/>
    </source>
</evidence>
<name>A0A210R4D0_MIZYE</name>
<dbReference type="GO" id="GO:0005109">
    <property type="term" value="F:frizzled binding"/>
    <property type="evidence" value="ECO:0007669"/>
    <property type="project" value="TreeGrafter"/>
</dbReference>
<keyword evidence="13" id="KW-1185">Reference proteome</keyword>
<evidence type="ECO:0000256" key="5">
    <source>
        <dbReference type="ARBA" id="ARBA00022530"/>
    </source>
</evidence>
<dbReference type="GO" id="GO:0045165">
    <property type="term" value="P:cell fate commitment"/>
    <property type="evidence" value="ECO:0007669"/>
    <property type="project" value="TreeGrafter"/>
</dbReference>
<keyword evidence="5" id="KW-0272">Extracellular matrix</keyword>
<dbReference type="GO" id="GO:0060070">
    <property type="term" value="P:canonical Wnt signaling pathway"/>
    <property type="evidence" value="ECO:0007669"/>
    <property type="project" value="TreeGrafter"/>
</dbReference>
<dbReference type="InterPro" id="IPR018161">
    <property type="entry name" value="Wnt_CS"/>
</dbReference>
<dbReference type="GO" id="GO:0005125">
    <property type="term" value="F:cytokine activity"/>
    <property type="evidence" value="ECO:0007669"/>
    <property type="project" value="TreeGrafter"/>
</dbReference>
<comment type="similarity">
    <text evidence="2 11">Belongs to the Wnt family.</text>
</comment>
<dbReference type="CDD" id="cd19334">
    <property type="entry name" value="Wnt_Wnt2_like"/>
    <property type="match status" value="1"/>
</dbReference>
<keyword evidence="6 11" id="KW-0879">Wnt signaling pathway</keyword>
<evidence type="ECO:0000256" key="4">
    <source>
        <dbReference type="ARBA" id="ARBA00022525"/>
    </source>
</evidence>
<evidence type="ECO:0000256" key="10">
    <source>
        <dbReference type="ARBA" id="ARBA00023288"/>
    </source>
</evidence>
<keyword evidence="9" id="KW-0325">Glycoprotein</keyword>
<evidence type="ECO:0000256" key="6">
    <source>
        <dbReference type="ARBA" id="ARBA00022687"/>
    </source>
</evidence>
<keyword evidence="3 11" id="KW-0217">Developmental protein</keyword>
<keyword evidence="10" id="KW-0449">Lipoprotein</keyword>
<dbReference type="Pfam" id="PF00110">
    <property type="entry name" value="wnt"/>
    <property type="match status" value="1"/>
</dbReference>
<keyword evidence="8" id="KW-1015">Disulfide bond</keyword>
<evidence type="ECO:0000256" key="8">
    <source>
        <dbReference type="ARBA" id="ARBA00023157"/>
    </source>
</evidence>
<comment type="caution">
    <text evidence="12">The sequence shown here is derived from an EMBL/GenBank/DDBJ whole genome shotgun (WGS) entry which is preliminary data.</text>
</comment>
<dbReference type="PRINTS" id="PR01349">
    <property type="entry name" value="WNTPROTEIN"/>
</dbReference>
<dbReference type="PRINTS" id="PR01842">
    <property type="entry name" value="WNT2PROTEIN"/>
</dbReference>
<dbReference type="PANTHER" id="PTHR12027:SF37">
    <property type="entry name" value="PROTEIN WNT"/>
    <property type="match status" value="1"/>
</dbReference>
<gene>
    <name evidence="12" type="ORF">KP79_PYT11179</name>
</gene>
<accession>A0A210R4D0</accession>
<keyword evidence="7" id="KW-0732">Signal</keyword>
<dbReference type="GO" id="GO:0030182">
    <property type="term" value="P:neuron differentiation"/>
    <property type="evidence" value="ECO:0007669"/>
    <property type="project" value="TreeGrafter"/>
</dbReference>
<organism evidence="12 13">
    <name type="scientific">Mizuhopecten yessoensis</name>
    <name type="common">Japanese scallop</name>
    <name type="synonym">Patinopecten yessoensis</name>
    <dbReference type="NCBI Taxonomy" id="6573"/>
    <lineage>
        <taxon>Eukaryota</taxon>
        <taxon>Metazoa</taxon>
        <taxon>Spiralia</taxon>
        <taxon>Lophotrochozoa</taxon>
        <taxon>Mollusca</taxon>
        <taxon>Bivalvia</taxon>
        <taxon>Autobranchia</taxon>
        <taxon>Pteriomorphia</taxon>
        <taxon>Pectinida</taxon>
        <taxon>Pectinoidea</taxon>
        <taxon>Pectinidae</taxon>
        <taxon>Mizuhopecten</taxon>
    </lineage>
</organism>
<protein>
    <recommendedName>
        <fullName evidence="11">Protein Wnt</fullName>
    </recommendedName>
</protein>
<comment type="subcellular location">
    <subcellularLocation>
        <location evidence="1 11">Secreted</location>
        <location evidence="1 11">Extracellular space</location>
        <location evidence="1 11">Extracellular matrix</location>
    </subcellularLocation>
</comment>
<dbReference type="STRING" id="6573.A0A210R4D0"/>
<dbReference type="GO" id="GO:0048513">
    <property type="term" value="P:animal organ development"/>
    <property type="evidence" value="ECO:0007669"/>
    <property type="project" value="UniProtKB-ARBA"/>
</dbReference>
<evidence type="ECO:0000256" key="2">
    <source>
        <dbReference type="ARBA" id="ARBA00005683"/>
    </source>
</evidence>
<dbReference type="InterPro" id="IPR009140">
    <property type="entry name" value="Wnt2"/>
</dbReference>
<dbReference type="EMBL" id="NEDP02000506">
    <property type="protein sequence ID" value="OWF55731.1"/>
    <property type="molecule type" value="Genomic_DNA"/>
</dbReference>
<dbReference type="InterPro" id="IPR005817">
    <property type="entry name" value="Wnt"/>
</dbReference>
<evidence type="ECO:0000256" key="11">
    <source>
        <dbReference type="RuleBase" id="RU003500"/>
    </source>
</evidence>
<reference evidence="12 13" key="1">
    <citation type="journal article" date="2017" name="Nat. Ecol. Evol.">
        <title>Scallop genome provides insights into evolution of bilaterian karyotype and development.</title>
        <authorList>
            <person name="Wang S."/>
            <person name="Zhang J."/>
            <person name="Jiao W."/>
            <person name="Li J."/>
            <person name="Xun X."/>
            <person name="Sun Y."/>
            <person name="Guo X."/>
            <person name="Huan P."/>
            <person name="Dong B."/>
            <person name="Zhang L."/>
            <person name="Hu X."/>
            <person name="Sun X."/>
            <person name="Wang J."/>
            <person name="Zhao C."/>
            <person name="Wang Y."/>
            <person name="Wang D."/>
            <person name="Huang X."/>
            <person name="Wang R."/>
            <person name="Lv J."/>
            <person name="Li Y."/>
            <person name="Zhang Z."/>
            <person name="Liu B."/>
            <person name="Lu W."/>
            <person name="Hui Y."/>
            <person name="Liang J."/>
            <person name="Zhou Z."/>
            <person name="Hou R."/>
            <person name="Li X."/>
            <person name="Liu Y."/>
            <person name="Li H."/>
            <person name="Ning X."/>
            <person name="Lin Y."/>
            <person name="Zhao L."/>
            <person name="Xing Q."/>
            <person name="Dou J."/>
            <person name="Li Y."/>
            <person name="Mao J."/>
            <person name="Guo H."/>
            <person name="Dou H."/>
            <person name="Li T."/>
            <person name="Mu C."/>
            <person name="Jiang W."/>
            <person name="Fu Q."/>
            <person name="Fu X."/>
            <person name="Miao Y."/>
            <person name="Liu J."/>
            <person name="Yu Q."/>
            <person name="Li R."/>
            <person name="Liao H."/>
            <person name="Li X."/>
            <person name="Kong Y."/>
            <person name="Jiang Z."/>
            <person name="Chourrout D."/>
            <person name="Li R."/>
            <person name="Bao Z."/>
        </authorList>
    </citation>
    <scope>NUCLEOTIDE SEQUENCE [LARGE SCALE GENOMIC DNA]</scope>
    <source>
        <strain evidence="12 13">PY_sf001</strain>
    </source>
</reference>
<dbReference type="Gene3D" id="3.30.2460.20">
    <property type="match status" value="1"/>
</dbReference>
<evidence type="ECO:0000256" key="1">
    <source>
        <dbReference type="ARBA" id="ARBA00004498"/>
    </source>
</evidence>
<dbReference type="SMART" id="SM00097">
    <property type="entry name" value="WNT1"/>
    <property type="match status" value="1"/>
</dbReference>
<dbReference type="FunFam" id="3.30.2460.20:FF:000001">
    <property type="entry name" value="Wnt homolog"/>
    <property type="match status" value="1"/>
</dbReference>
<keyword evidence="4" id="KW-0964">Secreted</keyword>
<evidence type="ECO:0000256" key="7">
    <source>
        <dbReference type="ARBA" id="ARBA00022729"/>
    </source>
</evidence>
<dbReference type="Proteomes" id="UP000242188">
    <property type="component" value="Unassembled WGS sequence"/>
</dbReference>
<dbReference type="PANTHER" id="PTHR12027">
    <property type="entry name" value="WNT RELATED"/>
    <property type="match status" value="1"/>
</dbReference>
<dbReference type="AlphaFoldDB" id="A0A210R4D0"/>
<dbReference type="PROSITE" id="PS00246">
    <property type="entry name" value="WNT1"/>
    <property type="match status" value="1"/>
</dbReference>
<sequence length="381" mass="42847">MIPGYPGTNGLYGMGVPRIVCLCVLVLFTVAQTHATWWFISQLPLHAVGAGVLCDNIPGLVGKQRRMCREHPRLMVSLGEGARMGVKECQNQFRYHRWNCSTLDRDASVFGKIMLKGTREASFVYSISSAGVVHAITRACSKGELNQCGCDPNKSGHSADRKGPFEWGGCSDNVRWGSYFSRMFIDAREKKIKDSRALMNLHNNRSGRRAVKRFMKLECKCHGVSGACTVRTCWLAMQQFKRVGEYLKMKYNGATQVMINQEGSGLIVANRNHKRPTRKDLVYLEESPDYCFTDSGMGSFGTAGRACNKTSMGTDGCDIMCCGRGYDTKTAILVEKCECKFHWCCHVKCKECRRWVDIHTCKGPNPVISRPAHSRSWRRYK</sequence>
<dbReference type="GO" id="GO:0005615">
    <property type="term" value="C:extracellular space"/>
    <property type="evidence" value="ECO:0007669"/>
    <property type="project" value="TreeGrafter"/>
</dbReference>
<evidence type="ECO:0000313" key="12">
    <source>
        <dbReference type="EMBL" id="OWF55731.1"/>
    </source>
</evidence>
<dbReference type="OrthoDB" id="5945655at2759"/>
<proteinExistence type="inferred from homology"/>
<dbReference type="InterPro" id="IPR043158">
    <property type="entry name" value="Wnt_C"/>
</dbReference>